<gene>
    <name evidence="15" type="ORF">APZ42_021401</name>
</gene>
<evidence type="ECO:0000256" key="3">
    <source>
        <dbReference type="ARBA" id="ARBA00011245"/>
    </source>
</evidence>
<dbReference type="GO" id="GO:0170039">
    <property type="term" value="P:proteinogenic amino acid metabolic process"/>
    <property type="evidence" value="ECO:0007669"/>
    <property type="project" value="UniProtKB-ARBA"/>
</dbReference>
<dbReference type="GO" id="GO:0170033">
    <property type="term" value="P:L-amino acid metabolic process"/>
    <property type="evidence" value="ECO:0007669"/>
    <property type="project" value="UniProtKB-ARBA"/>
</dbReference>
<accession>A0A0P4XDP1</accession>
<dbReference type="PANTHER" id="PTHR21240:SF27">
    <property type="entry name" value="2-AMINO-3-CARBOXYMUCONATE-6-SEMIALDEHYDE DECARBOXYLASE"/>
    <property type="match status" value="1"/>
</dbReference>
<evidence type="ECO:0000256" key="1">
    <source>
        <dbReference type="ARBA" id="ARBA00005079"/>
    </source>
</evidence>
<feature type="domain" description="Amidohydrolase-related" evidence="13">
    <location>
        <begin position="3"/>
        <end position="332"/>
    </location>
</feature>
<keyword evidence="6" id="KW-0479">Metal-binding</keyword>
<reference evidence="14" key="1">
    <citation type="submission" date="2015-10" db="EMBL/GenBank/DDBJ databases">
        <title>Daphnia magna gene sets from two clonal populations assembled and annotated with EvidentialGene.</title>
        <authorList>
            <person name="Gilbert D."/>
            <person name="Podicheti R."/>
            <person name="Orsini L."/>
            <person name="Colbourne J."/>
            <person name="Pfrender M."/>
        </authorList>
    </citation>
    <scope>NUCLEOTIDE SEQUENCE</scope>
</reference>
<dbReference type="FunFam" id="3.20.20.140:FF:000029">
    <property type="entry name" value="2-amino-3-carboxymuconate-6-semialdehyde decarboxylase"/>
    <property type="match status" value="1"/>
</dbReference>
<evidence type="ECO:0000256" key="10">
    <source>
        <dbReference type="ARBA" id="ARBA00025318"/>
    </source>
</evidence>
<evidence type="ECO:0000259" key="13">
    <source>
        <dbReference type="Pfam" id="PF04909"/>
    </source>
</evidence>
<dbReference type="SUPFAM" id="SSF51556">
    <property type="entry name" value="Metallo-dependent hydrolases"/>
    <property type="match status" value="1"/>
</dbReference>
<dbReference type="GO" id="GO:1901606">
    <property type="term" value="P:alpha-amino acid catabolic process"/>
    <property type="evidence" value="ECO:0007669"/>
    <property type="project" value="UniProtKB-ARBA"/>
</dbReference>
<dbReference type="InterPro" id="IPR032466">
    <property type="entry name" value="Metal_Hydrolase"/>
</dbReference>
<dbReference type="AlphaFoldDB" id="A0A0P4XDP1"/>
<evidence type="ECO:0000256" key="12">
    <source>
        <dbReference type="RuleBase" id="RU366045"/>
    </source>
</evidence>
<reference evidence="14" key="2">
    <citation type="submission" date="2015-10" db="EMBL/GenBank/DDBJ databases">
        <authorList>
            <person name="Gilbert D.G."/>
        </authorList>
    </citation>
    <scope>NUCLEOTIDE SEQUENCE</scope>
</reference>
<dbReference type="GO" id="GO:1904985">
    <property type="term" value="P:negative regulation of quinolinate biosynthetic process"/>
    <property type="evidence" value="ECO:0007669"/>
    <property type="project" value="UniProtKB-UniRule"/>
</dbReference>
<name>A0A0P4XDP1_9CRUS</name>
<evidence type="ECO:0000256" key="2">
    <source>
        <dbReference type="ARBA" id="ARBA00005871"/>
    </source>
</evidence>
<keyword evidence="9 12" id="KW-0456">Lyase</keyword>
<dbReference type="GO" id="GO:0016787">
    <property type="term" value="F:hydrolase activity"/>
    <property type="evidence" value="ECO:0007669"/>
    <property type="project" value="InterPro"/>
</dbReference>
<comment type="catalytic activity">
    <reaction evidence="12">
        <text>2-amino-3-carboxymuconate 6-semialdehyde + H(+) = 2-aminomuconate 6-semialdehyde + CO2</text>
        <dbReference type="Rhea" id="RHEA:16557"/>
        <dbReference type="ChEBI" id="CHEBI:15378"/>
        <dbReference type="ChEBI" id="CHEBI:16526"/>
        <dbReference type="ChEBI" id="CHEBI:77634"/>
        <dbReference type="ChEBI" id="CHEBI:77803"/>
        <dbReference type="EC" id="4.1.1.45"/>
    </reaction>
</comment>
<reference evidence="15 16" key="3">
    <citation type="submission" date="2016-03" db="EMBL/GenBank/DDBJ databases">
        <title>EvidentialGene: Evidence-directed Construction of Genes on Genomes.</title>
        <authorList>
            <person name="Gilbert D.G."/>
            <person name="Choi J.-H."/>
            <person name="Mockaitis K."/>
            <person name="Colbourne J."/>
            <person name="Pfrender M."/>
        </authorList>
    </citation>
    <scope>NUCLEOTIDE SEQUENCE [LARGE SCALE GENOMIC DNA]</scope>
    <source>
        <strain evidence="15 16">Xinb3</strain>
        <tissue evidence="15">Complete organism</tissue>
    </source>
</reference>
<evidence type="ECO:0000313" key="15">
    <source>
        <dbReference type="EMBL" id="KZS13448.1"/>
    </source>
</evidence>
<proteinExistence type="inferred from homology"/>
<dbReference type="OrthoDB" id="191270at2759"/>
<keyword evidence="7 12" id="KW-0210">Decarboxylase</keyword>
<comment type="similarity">
    <text evidence="2">Belongs to the metallo-dependent hydrolases superfamily. ACMSD family.</text>
</comment>
<evidence type="ECO:0000256" key="5">
    <source>
        <dbReference type="ARBA" id="ARBA00021214"/>
    </source>
</evidence>
<dbReference type="Gene3D" id="3.20.20.140">
    <property type="entry name" value="Metal-dependent hydrolases"/>
    <property type="match status" value="1"/>
</dbReference>
<keyword evidence="8" id="KW-0862">Zinc</keyword>
<evidence type="ECO:0000256" key="11">
    <source>
        <dbReference type="ARBA" id="ARBA00031120"/>
    </source>
</evidence>
<dbReference type="GO" id="GO:0046872">
    <property type="term" value="F:metal ion binding"/>
    <property type="evidence" value="ECO:0007669"/>
    <property type="project" value="UniProtKB-KW"/>
</dbReference>
<comment type="subunit">
    <text evidence="3 12">Monomer.</text>
</comment>
<comment type="function">
    <text evidence="10">Converts alpha-amino-beta-carboxymuconate-epsilon-semialdehyde (ACMS) to alpha-aminomuconate semialdehyde (AMS). ACMS can be converted non-enzymatically to quinolate (QA), a key precursor of NAD, and a potent endogenous excitotoxin of neuronal cells which is implicated in the pathogenesis of various neurodegenerative disorders. In the presence of ACMSD, ACMS is converted to AMS, a benign catabolite. ACMSD ultimately controls the metabolic fate of tryptophan catabolism along the kynurenine pathway.</text>
</comment>
<dbReference type="EC" id="4.1.1.45" evidence="4 12"/>
<dbReference type="GO" id="GO:0019748">
    <property type="term" value="P:secondary metabolic process"/>
    <property type="evidence" value="ECO:0007669"/>
    <property type="project" value="TreeGrafter"/>
</dbReference>
<dbReference type="PANTHER" id="PTHR21240">
    <property type="entry name" value="2-AMINO-3-CARBOXYLMUCONATE-6-SEMIALDEHYDE DECARBOXYLASE"/>
    <property type="match status" value="1"/>
</dbReference>
<evidence type="ECO:0000313" key="14">
    <source>
        <dbReference type="EMBL" id="JAI80092.1"/>
    </source>
</evidence>
<dbReference type="InterPro" id="IPR032465">
    <property type="entry name" value="ACMSD"/>
</dbReference>
<dbReference type="STRING" id="35525.A0A0P4XDP1"/>
<evidence type="ECO:0000256" key="6">
    <source>
        <dbReference type="ARBA" id="ARBA00022723"/>
    </source>
</evidence>
<evidence type="ECO:0000256" key="4">
    <source>
        <dbReference type="ARBA" id="ARBA00012365"/>
    </source>
</evidence>
<evidence type="ECO:0000256" key="7">
    <source>
        <dbReference type="ARBA" id="ARBA00022793"/>
    </source>
</evidence>
<dbReference type="UniPathway" id="UPA00270"/>
<dbReference type="Pfam" id="PF04909">
    <property type="entry name" value="Amidohydro_2"/>
    <property type="match status" value="1"/>
</dbReference>
<dbReference type="GO" id="GO:0005829">
    <property type="term" value="C:cytosol"/>
    <property type="evidence" value="ECO:0007669"/>
    <property type="project" value="UniProtKB-UniRule"/>
</dbReference>
<dbReference type="InterPro" id="IPR006680">
    <property type="entry name" value="Amidohydro-rel"/>
</dbReference>
<protein>
    <recommendedName>
        <fullName evidence="5 12">2-amino-3-carboxymuconate-6-semialdehyde decarboxylase</fullName>
        <ecNumber evidence="4 12">4.1.1.45</ecNumber>
    </recommendedName>
    <alternativeName>
        <fullName evidence="11 12">Picolinate carboxylase</fullName>
    </alternativeName>
</protein>
<comment type="pathway">
    <text evidence="1 12">Secondary metabolite metabolism; quinolate metabolism.</text>
</comment>
<evidence type="ECO:0000313" key="16">
    <source>
        <dbReference type="Proteomes" id="UP000076858"/>
    </source>
</evidence>
<keyword evidence="16" id="KW-1185">Reference proteome</keyword>
<sequence>MKIDIHTHILPKTWPNLAERYGYGGFVQLEHDPDNKETAKMMKDGKLFRLVEKNCWDMESRLADMEKSKVSVQVLSTVPVMFSYWAKAADALDLSKILNDDLACFVRKCPSKFVGLGTAPMQDPLLAVEEIKRCILDLGMSGIQIGSHINNWNLDAPELIPIWKTCEDLKCSVFVHPWDMPSLDGRHSKYWMPWLVGMPMETTTAICCMVMGGVLQNFPSLKVCFAHGGGAYPFTIGRIEHGYKVRPDLCATNCSLSPREFCGKFYTDSLVHDSNALRMLVDVIGKNRVMLGTDYPFPLGELEPGSLIESMDDLGSLKDKLLYENAMEFLNLDPSRFES</sequence>
<dbReference type="EMBL" id="LRGB01001151">
    <property type="protein sequence ID" value="KZS13448.1"/>
    <property type="molecule type" value="Genomic_DNA"/>
</dbReference>
<dbReference type="GO" id="GO:0001760">
    <property type="term" value="F:aminocarboxymuconate-semialdehyde decarboxylase activity"/>
    <property type="evidence" value="ECO:0007669"/>
    <property type="project" value="UniProtKB-UniRule"/>
</dbReference>
<evidence type="ECO:0000256" key="9">
    <source>
        <dbReference type="ARBA" id="ARBA00023239"/>
    </source>
</evidence>
<evidence type="ECO:0000256" key="8">
    <source>
        <dbReference type="ARBA" id="ARBA00022833"/>
    </source>
</evidence>
<organism evidence="14">
    <name type="scientific">Daphnia magna</name>
    <dbReference type="NCBI Taxonomy" id="35525"/>
    <lineage>
        <taxon>Eukaryota</taxon>
        <taxon>Metazoa</taxon>
        <taxon>Ecdysozoa</taxon>
        <taxon>Arthropoda</taxon>
        <taxon>Crustacea</taxon>
        <taxon>Branchiopoda</taxon>
        <taxon>Diplostraca</taxon>
        <taxon>Cladocera</taxon>
        <taxon>Anomopoda</taxon>
        <taxon>Daphniidae</taxon>
        <taxon>Daphnia</taxon>
    </lineage>
</organism>
<dbReference type="EMBL" id="GDIP01243309">
    <property type="protein sequence ID" value="JAI80092.1"/>
    <property type="molecule type" value="Transcribed_RNA"/>
</dbReference>
<dbReference type="Proteomes" id="UP000076858">
    <property type="component" value="Unassembled WGS sequence"/>
</dbReference>